<keyword evidence="1" id="KW-0812">Transmembrane</keyword>
<organism evidence="2 3">
    <name type="scientific">Candidatus Falkowbacteria bacterium GW2011_GWE1_38_31</name>
    <dbReference type="NCBI Taxonomy" id="1618638"/>
    <lineage>
        <taxon>Bacteria</taxon>
        <taxon>Candidatus Falkowiibacteriota</taxon>
    </lineage>
</organism>
<keyword evidence="1" id="KW-1133">Transmembrane helix</keyword>
<keyword evidence="1" id="KW-0472">Membrane</keyword>
<accession>A0A0G0JPY2</accession>
<evidence type="ECO:0000256" key="1">
    <source>
        <dbReference type="SAM" id="Phobius"/>
    </source>
</evidence>
<proteinExistence type="predicted"/>
<evidence type="ECO:0000313" key="3">
    <source>
        <dbReference type="Proteomes" id="UP000034022"/>
    </source>
</evidence>
<gene>
    <name evidence="2" type="ORF">US91_C0012G0022</name>
</gene>
<dbReference type="EMBL" id="LBUU01000012">
    <property type="protein sequence ID" value="KKQ69608.1"/>
    <property type="molecule type" value="Genomic_DNA"/>
</dbReference>
<evidence type="ECO:0000313" key="2">
    <source>
        <dbReference type="EMBL" id="KKQ69608.1"/>
    </source>
</evidence>
<dbReference type="Proteomes" id="UP000034022">
    <property type="component" value="Unassembled WGS sequence"/>
</dbReference>
<dbReference type="AlphaFoldDB" id="A0A0G0JPY2"/>
<comment type="caution">
    <text evidence="2">The sequence shown here is derived from an EMBL/GenBank/DDBJ whole genome shotgun (WGS) entry which is preliminary data.</text>
</comment>
<dbReference type="Gene3D" id="2.60.40.1170">
    <property type="entry name" value="Mu homology domain, subdomain B"/>
    <property type="match status" value="1"/>
</dbReference>
<reference evidence="2" key="1">
    <citation type="journal article" date="2015" name="Nature">
        <title>rRNA introns, odd ribosomes, and small enigmatic genomes across a large radiation of phyla.</title>
        <authorList>
            <person name="Brown C.T."/>
            <person name="Hug L.A."/>
            <person name="Thomas B.C."/>
            <person name="Sharon I."/>
            <person name="Castelle C.J."/>
            <person name="Singh A."/>
            <person name="Wilkins M.J."/>
            <person name="Williams K.H."/>
            <person name="Banfield J.F."/>
        </authorList>
    </citation>
    <scope>NUCLEOTIDE SEQUENCE [LARGE SCALE GENOMIC DNA]</scope>
</reference>
<sequence>MQKTKTNSIEDSDNGITINLKKSSLAEFTKRPVPNERDVENFEKIIEDQESEMNPPLDEDLDEEIEESLNEIYQDDNGDMVDVKKMDIKKRHGFFYWFFVVIFFLFAALGAYYFYDSHYLKKSNDAAAIEFNLSGKTDVVAGEEFFYTINIKNTGNIGISDVQIRVNYPENFKIADVYPESVKDNPSLWQFDYLSAHSANEIKIKGTMVGLKGKTGIIQATMSYMPENFSSEFKKEATLATNISDIGLEFDFDYVSSVLAGETDEITIRFNAMENNFINNFRITLEPRENLEVLAADGKAYENLADFTMDRPGVWEIKSLSQEEKVMPIRFRFAKKENDKEALLFKFEYKNKEDQYSEFYNETLNFDVMKSDLNLTLIVNGAREDQGVNFGDTLNYSLVYKNKGETEMKDVVIMVVLESDFLDWRTLKYETIGKEKGNTISWSKEEIPALAAIQKNEEGVIDFSIQIMPAGEPNQKQEYQVKSHARFSIGNIEEGKPVESDNQSNTIVNKINSDLKLSETLRYFNNDNVPVGTGPHPPKVGETTTYKVYWEINNNLNELNELVVKLVLPAYVNYDNKNRATVGDIRFDEATREIRWEIGRLPVTVFSASAEFSISLTPSDEDRNKIMVLIPGSSVSAVDSKTEAVLSQTTKAKTTKLEDDQIAQGDGIVF</sequence>
<protein>
    <submittedName>
        <fullName evidence="2">Uncharacterized protein</fullName>
    </submittedName>
</protein>
<feature type="transmembrane region" description="Helical" evidence="1">
    <location>
        <begin position="94"/>
        <end position="115"/>
    </location>
</feature>
<name>A0A0G0JPY2_9BACT</name>